<accession>A0A9N9ZWR5</accession>
<evidence type="ECO:0000313" key="7">
    <source>
        <dbReference type="Proteomes" id="UP001152759"/>
    </source>
</evidence>
<proteinExistence type="inferred from homology"/>
<evidence type="ECO:0000256" key="1">
    <source>
        <dbReference type="ARBA" id="ARBA00004177"/>
    </source>
</evidence>
<gene>
    <name evidence="6" type="ORF">BEMITA_LOCUS689</name>
</gene>
<dbReference type="PANTHER" id="PTHR13673">
    <property type="entry name" value="ESOPHAGEAL CANCER ASSOCIATED PROTEIN"/>
    <property type="match status" value="1"/>
</dbReference>
<name>A0A9N9ZWR5_BEMTA</name>
<dbReference type="GO" id="GO:0032456">
    <property type="term" value="P:endocytic recycling"/>
    <property type="evidence" value="ECO:0007669"/>
    <property type="project" value="InterPro"/>
</dbReference>
<keyword evidence="4" id="KW-0967">Endosome</keyword>
<reference evidence="6" key="1">
    <citation type="submission" date="2021-12" db="EMBL/GenBank/DDBJ databases">
        <authorList>
            <person name="King R."/>
        </authorList>
    </citation>
    <scope>NUCLEOTIDE SEQUENCE</scope>
</reference>
<evidence type="ECO:0000256" key="4">
    <source>
        <dbReference type="ARBA" id="ARBA00022753"/>
    </source>
</evidence>
<dbReference type="GO" id="GO:0005768">
    <property type="term" value="C:endosome"/>
    <property type="evidence" value="ECO:0007669"/>
    <property type="project" value="UniProtKB-SubCell"/>
</dbReference>
<keyword evidence="3" id="KW-0813">Transport</keyword>
<dbReference type="KEGG" id="btab:109041258"/>
<keyword evidence="5" id="KW-0653">Protein transport</keyword>
<dbReference type="PANTHER" id="PTHR13673:SF0">
    <property type="entry name" value="VPS35 ENDOSOMAL PROTEIN-SORTING FACTOR-LIKE"/>
    <property type="match status" value="1"/>
</dbReference>
<comment type="similarity">
    <text evidence="2">Belongs to the VPS35L family.</text>
</comment>
<keyword evidence="7" id="KW-1185">Reference proteome</keyword>
<dbReference type="GO" id="GO:0015031">
    <property type="term" value="P:protein transport"/>
    <property type="evidence" value="ECO:0007669"/>
    <property type="project" value="UniProtKB-KW"/>
</dbReference>
<sequence>MSSKQSGPSYKWVCRIHDVYKDKHSLPSQTTSDHPLKSAIIERKLSHTPSAKVTNNVSDSTTIVEPLGVSLDGSDPLSSFAKLTYDPLSKIAADECVDELDEDSNEPGEVEGMEPWSVRRREILRRFTTSEKLTMVTFLLGGEKVTVKTPTSQIKNRLEQLDDFEEDSEYREADLTQKEYMARIELMHEDLLTAWQQDQKVTALKIIIQCLKLLVDTSVIQFYPSKFVLISDILDTFGELVYERLHSKSKCIVPGRDFGKPLPPKFTPDMVPESAKETCRNWFYKIASIRELVPRLYVEAALLKSYSFIKQNEQGPALLRLCRMVRGIGDPLVAAYTRCYLCRVASSLNCASQNFLKENICDFIASYNQLFNKIVRLDLAHQRVPVPEYLMLFPPAVDWMFQGYVFNASDKILDEVLAQCKVKINNSLCFVYSGLLINAMLATFRSSYIAKHALQFFELISACSDEGFPQYLLLKQFGVCLNQCEPENSAEILSDVWLKVAQIKDSQNYLCVAEVWAEFISKHFASEEINSFLGDVVDHLMGKKECKENYDYLQSILKIILTHASDFYSLFSMNNLIPYLDLFKSDSTKVSLCKMILVEFSHRKNLILNDLVVINSFMFICRVLHDSVNALSIEDEKRQISNLLSCFIQRVDMGKKFEEQLSFYVNARAAFTNLDLVQTSLVQCVIRLACETHLIMKGNHSSRTASFVKACIAYCFITIPSISLEAFGVLTQLKLYLLTGQVALLNQCLGQADACLKAALSLVPKFPTSFIIDNVSKSSEPFLISYFCDFLSTLLVVPDNAEQEVLFLTRELIKTLRKYPWENELSRSYLYLYALDMLSTCVQVSYPYHVKNVDSNDVYYGSHSKFIKEVNWICSVILEEILAVLKAFAQPDKLRLQHELAAALLHRMVVRADLRDESVLTLCVNLIGLIKKTRSAASPNTYAISRIQDYLKWKTRKLPEISSENVYHLLSVKLKEAIKS</sequence>
<evidence type="ECO:0000256" key="2">
    <source>
        <dbReference type="ARBA" id="ARBA00010704"/>
    </source>
</evidence>
<comment type="subcellular location">
    <subcellularLocation>
        <location evidence="1">Endosome</location>
    </subcellularLocation>
</comment>
<protein>
    <submittedName>
        <fullName evidence="6">Uncharacterized protein</fullName>
    </submittedName>
</protein>
<evidence type="ECO:0000256" key="5">
    <source>
        <dbReference type="ARBA" id="ARBA00022927"/>
    </source>
</evidence>
<dbReference type="Proteomes" id="UP001152759">
    <property type="component" value="Chromosome 1"/>
</dbReference>
<evidence type="ECO:0000256" key="3">
    <source>
        <dbReference type="ARBA" id="ARBA00022448"/>
    </source>
</evidence>
<dbReference type="AlphaFoldDB" id="A0A9N9ZWR5"/>
<dbReference type="InterPro" id="IPR029705">
    <property type="entry name" value="VPS35L"/>
</dbReference>
<evidence type="ECO:0000313" key="6">
    <source>
        <dbReference type="EMBL" id="CAH0380995.1"/>
    </source>
</evidence>
<organism evidence="6 7">
    <name type="scientific">Bemisia tabaci</name>
    <name type="common">Sweetpotato whitefly</name>
    <name type="synonym">Aleurodes tabaci</name>
    <dbReference type="NCBI Taxonomy" id="7038"/>
    <lineage>
        <taxon>Eukaryota</taxon>
        <taxon>Metazoa</taxon>
        <taxon>Ecdysozoa</taxon>
        <taxon>Arthropoda</taxon>
        <taxon>Hexapoda</taxon>
        <taxon>Insecta</taxon>
        <taxon>Pterygota</taxon>
        <taxon>Neoptera</taxon>
        <taxon>Paraneoptera</taxon>
        <taxon>Hemiptera</taxon>
        <taxon>Sternorrhyncha</taxon>
        <taxon>Aleyrodoidea</taxon>
        <taxon>Aleyrodidae</taxon>
        <taxon>Aleyrodinae</taxon>
        <taxon>Bemisia</taxon>
    </lineage>
</organism>
<dbReference type="EMBL" id="OU963862">
    <property type="protein sequence ID" value="CAH0380995.1"/>
    <property type="molecule type" value="Genomic_DNA"/>
</dbReference>